<feature type="coiled-coil region" evidence="30">
    <location>
        <begin position="89"/>
        <end position="123"/>
    </location>
</feature>
<dbReference type="GO" id="GO:0005615">
    <property type="term" value="C:extracellular space"/>
    <property type="evidence" value="ECO:0007669"/>
    <property type="project" value="TreeGrafter"/>
</dbReference>
<keyword evidence="13" id="KW-0479">Metal-binding</keyword>
<dbReference type="AlphaFoldDB" id="A0AAD5ASU2"/>
<evidence type="ECO:0000313" key="33">
    <source>
        <dbReference type="EMBL" id="KAI5622173.1"/>
    </source>
</evidence>
<keyword evidence="18" id="KW-0106">Calcium</keyword>
<keyword evidence="23" id="KW-0472">Membrane</keyword>
<evidence type="ECO:0000256" key="29">
    <source>
        <dbReference type="PROSITE-ProRule" id="PRU00446"/>
    </source>
</evidence>
<accession>A0AAD5ASU2</accession>
<dbReference type="InterPro" id="IPR050605">
    <property type="entry name" value="Olfactomedin-like_domain"/>
</dbReference>
<evidence type="ECO:0000256" key="21">
    <source>
        <dbReference type="ARBA" id="ARBA00023069"/>
    </source>
</evidence>
<evidence type="ECO:0000256" key="14">
    <source>
        <dbReference type="ARBA" id="ARBA00022729"/>
    </source>
</evidence>
<evidence type="ECO:0000256" key="10">
    <source>
        <dbReference type="ARBA" id="ARBA00017216"/>
    </source>
</evidence>
<dbReference type="PANTHER" id="PTHR23192">
    <property type="entry name" value="OLFACTOMEDIN-RELATED"/>
    <property type="match status" value="1"/>
</dbReference>
<dbReference type="GO" id="GO:0005741">
    <property type="term" value="C:mitochondrial outer membrane"/>
    <property type="evidence" value="ECO:0007669"/>
    <property type="project" value="UniProtKB-SubCell"/>
</dbReference>
<proteinExistence type="predicted"/>
<evidence type="ECO:0000256" key="15">
    <source>
        <dbReference type="ARBA" id="ARBA00022787"/>
    </source>
</evidence>
<evidence type="ECO:0000256" key="20">
    <source>
        <dbReference type="ARBA" id="ARBA00023054"/>
    </source>
</evidence>
<dbReference type="GO" id="GO:0005929">
    <property type="term" value="C:cilium"/>
    <property type="evidence" value="ECO:0007669"/>
    <property type="project" value="UniProtKB-SubCell"/>
</dbReference>
<name>A0AAD5ASU2_SILAS</name>
<dbReference type="SMART" id="SM00284">
    <property type="entry name" value="OLF"/>
    <property type="match status" value="1"/>
</dbReference>
<dbReference type="Proteomes" id="UP001205998">
    <property type="component" value="Unassembled WGS sequence"/>
</dbReference>
<keyword evidence="20 30" id="KW-0175">Coiled coil</keyword>
<feature type="non-terminal residue" evidence="33">
    <location>
        <position position="456"/>
    </location>
</feature>
<evidence type="ECO:0000256" key="19">
    <source>
        <dbReference type="ARBA" id="ARBA00023034"/>
    </source>
</evidence>
<evidence type="ECO:0000256" key="28">
    <source>
        <dbReference type="ARBA" id="ARBA00023329"/>
    </source>
</evidence>
<evidence type="ECO:0000256" key="12">
    <source>
        <dbReference type="ARBA" id="ARBA00022530"/>
    </source>
</evidence>
<evidence type="ECO:0000256" key="18">
    <source>
        <dbReference type="ARBA" id="ARBA00022837"/>
    </source>
</evidence>
<evidence type="ECO:0000256" key="1">
    <source>
        <dbReference type="ARBA" id="ARBA00004138"/>
    </source>
</evidence>
<evidence type="ECO:0000256" key="13">
    <source>
        <dbReference type="ARBA" id="ARBA00022723"/>
    </source>
</evidence>
<keyword evidence="34" id="KW-1185">Reference proteome</keyword>
<dbReference type="GO" id="GO:0007165">
    <property type="term" value="P:signal transduction"/>
    <property type="evidence" value="ECO:0007669"/>
    <property type="project" value="TreeGrafter"/>
</dbReference>
<dbReference type="GO" id="GO:0005794">
    <property type="term" value="C:Golgi apparatus"/>
    <property type="evidence" value="ECO:0007669"/>
    <property type="project" value="UniProtKB-SubCell"/>
</dbReference>
<evidence type="ECO:0000256" key="4">
    <source>
        <dbReference type="ARBA" id="ARBA00004427"/>
    </source>
</evidence>
<dbReference type="GO" id="GO:0031410">
    <property type="term" value="C:cytoplasmic vesicle"/>
    <property type="evidence" value="ECO:0007669"/>
    <property type="project" value="UniProtKB-SubCell"/>
</dbReference>
<evidence type="ECO:0000256" key="6">
    <source>
        <dbReference type="ARBA" id="ARBA00004541"/>
    </source>
</evidence>
<protein>
    <recommendedName>
        <fullName evidence="10">Myocilin</fullName>
    </recommendedName>
</protein>
<evidence type="ECO:0000256" key="24">
    <source>
        <dbReference type="ARBA" id="ARBA00023139"/>
    </source>
</evidence>
<keyword evidence="28" id="KW-0968">Cytoplasmic vesicle</keyword>
<evidence type="ECO:0000256" key="2">
    <source>
        <dbReference type="ARBA" id="ARBA00004273"/>
    </source>
</evidence>
<evidence type="ECO:0000256" key="26">
    <source>
        <dbReference type="ARBA" id="ARBA00023273"/>
    </source>
</evidence>
<keyword evidence="26" id="KW-0966">Cell projection</keyword>
<keyword evidence="21" id="KW-0969">Cilium</keyword>
<keyword evidence="27" id="KW-0449">Lipoprotein</keyword>
<evidence type="ECO:0000256" key="9">
    <source>
        <dbReference type="ARBA" id="ARBA00004569"/>
    </source>
</evidence>
<dbReference type="Pfam" id="PF02191">
    <property type="entry name" value="OLF"/>
    <property type="match status" value="1"/>
</dbReference>
<dbReference type="GO" id="GO:0046872">
    <property type="term" value="F:metal ion binding"/>
    <property type="evidence" value="ECO:0007669"/>
    <property type="project" value="UniProtKB-KW"/>
</dbReference>
<evidence type="ECO:0000256" key="11">
    <source>
        <dbReference type="ARBA" id="ARBA00022525"/>
    </source>
</evidence>
<keyword evidence="15" id="KW-1000">Mitochondrion outer membrane</keyword>
<reference evidence="33" key="1">
    <citation type="submission" date="2018-07" db="EMBL/GenBank/DDBJ databases">
        <title>Comparative genomics of catfishes provides insights into carnivory and benthic adaptation.</title>
        <authorList>
            <person name="Zhang Y."/>
            <person name="Wang D."/>
            <person name="Peng Z."/>
            <person name="Zheng S."/>
            <person name="Shao F."/>
            <person name="Tao W."/>
        </authorList>
    </citation>
    <scope>NUCLEOTIDE SEQUENCE</scope>
    <source>
        <strain evidence="33">Chongqing</strain>
    </source>
</reference>
<keyword evidence="25" id="KW-1015">Disulfide bond</keyword>
<dbReference type="PROSITE" id="PS51132">
    <property type="entry name" value="OLF"/>
    <property type="match status" value="1"/>
</dbReference>
<evidence type="ECO:0000256" key="23">
    <source>
        <dbReference type="ARBA" id="ARBA00023136"/>
    </source>
</evidence>
<evidence type="ECO:0000256" key="22">
    <source>
        <dbReference type="ARBA" id="ARBA00023128"/>
    </source>
</evidence>
<keyword evidence="12" id="KW-0272">Extracellular matrix</keyword>
<evidence type="ECO:0000259" key="32">
    <source>
        <dbReference type="PROSITE" id="PS51132"/>
    </source>
</evidence>
<keyword evidence="16" id="KW-0999">Mitochondrion inner membrane</keyword>
<evidence type="ECO:0000256" key="17">
    <source>
        <dbReference type="ARBA" id="ARBA00022824"/>
    </source>
</evidence>
<dbReference type="EMBL" id="MU551626">
    <property type="protein sequence ID" value="KAI5622173.1"/>
    <property type="molecule type" value="Genomic_DNA"/>
</dbReference>
<dbReference type="PANTHER" id="PTHR23192:SF33">
    <property type="entry name" value="MYOCILIN"/>
    <property type="match status" value="1"/>
</dbReference>
<feature type="signal peptide" evidence="31">
    <location>
        <begin position="1"/>
        <end position="17"/>
    </location>
</feature>
<evidence type="ECO:0000256" key="3">
    <source>
        <dbReference type="ARBA" id="ARBA00004294"/>
    </source>
</evidence>
<keyword evidence="17" id="KW-0256">Endoplasmic reticulum</keyword>
<keyword evidence="19" id="KW-0333">Golgi apparatus</keyword>
<evidence type="ECO:0000256" key="31">
    <source>
        <dbReference type="SAM" id="SignalP"/>
    </source>
</evidence>
<keyword evidence="22" id="KW-0496">Mitochondrion</keyword>
<evidence type="ECO:0000256" key="8">
    <source>
        <dbReference type="ARBA" id="ARBA00004555"/>
    </source>
</evidence>
<evidence type="ECO:0000313" key="34">
    <source>
        <dbReference type="Proteomes" id="UP001205998"/>
    </source>
</evidence>
<evidence type="ECO:0000256" key="30">
    <source>
        <dbReference type="SAM" id="Coils"/>
    </source>
</evidence>
<dbReference type="GO" id="GO:0001649">
    <property type="term" value="P:osteoblast differentiation"/>
    <property type="evidence" value="ECO:0007669"/>
    <property type="project" value="TreeGrafter"/>
</dbReference>
<evidence type="ECO:0000256" key="16">
    <source>
        <dbReference type="ARBA" id="ARBA00022792"/>
    </source>
</evidence>
<evidence type="ECO:0000256" key="5">
    <source>
        <dbReference type="ARBA" id="ARBA00004498"/>
    </source>
</evidence>
<sequence>MWMRFALLVVFMVHVQGQDRASFRRSGDRYGRCQYTFSVDSPVESSCPGTMETENLSARITLLEAVVSRVLGAETLTETLRTPGEMDEMRQLLQEKEQLDVQVKELQRQVEELTMETEKLREKPCPSLTNSEDRFDVNRGSAIQNDLHFQTNFEFVAVSSVGPGVRGAFLEMKAEVSEVPVPPKVQEDLQNSAGCGELVAVGEPETHQKANSITGKYGMWFQDPKSPGAPYGPDTVWRVETVSNEVRELYAYENLEQLARGYPMKVLLLPESMESTGATVYRGSLYYQRKQSPTLLRYDLTREDVVAQRDLPYPGFHGQYPYSWGGYTDIDLAADEKGLWAIYSTEKARGAIVISQLNPENLKVTRSWETNIQKKKVANAFMVCGRLYTVASYRANSTTLNFSFDTASGQSKALNVPFRNRYGYNSMIDYNAAKRKLYSWDNFHMVTYDVKLTRAS</sequence>
<keyword evidence="11" id="KW-0964">Secreted</keyword>
<organism evidence="33 34">
    <name type="scientific">Silurus asotus</name>
    <name type="common">Amur catfish</name>
    <name type="synonym">Parasilurus asotus</name>
    <dbReference type="NCBI Taxonomy" id="30991"/>
    <lineage>
        <taxon>Eukaryota</taxon>
        <taxon>Metazoa</taxon>
        <taxon>Chordata</taxon>
        <taxon>Craniata</taxon>
        <taxon>Vertebrata</taxon>
        <taxon>Euteleostomi</taxon>
        <taxon>Actinopterygii</taxon>
        <taxon>Neopterygii</taxon>
        <taxon>Teleostei</taxon>
        <taxon>Ostariophysi</taxon>
        <taxon>Siluriformes</taxon>
        <taxon>Siluridae</taxon>
        <taxon>Silurus</taxon>
    </lineage>
</organism>
<keyword evidence="14 31" id="KW-0732">Signal</keyword>
<comment type="subcellular location">
    <subcellularLocation>
        <location evidence="1">Cell projection</location>
        <location evidence="1">Cilium</location>
    </subcellularLocation>
    <subcellularLocation>
        <location evidence="6">Cytoplasmic vesicle</location>
    </subcellularLocation>
    <subcellularLocation>
        <location evidence="8">Golgi apparatus</location>
    </subcellularLocation>
    <subcellularLocation>
        <location evidence="2">Mitochondrion inner membrane</location>
    </subcellularLocation>
    <subcellularLocation>
        <location evidence="9">Mitochondrion intermembrane space</location>
    </subcellularLocation>
    <subcellularLocation>
        <location evidence="3">Mitochondrion outer membrane</location>
    </subcellularLocation>
    <subcellularLocation>
        <location evidence="4">Rough endoplasmic reticulum</location>
    </subcellularLocation>
    <subcellularLocation>
        <location evidence="7">Secreted</location>
        <location evidence="7">Extracellular exosome</location>
    </subcellularLocation>
    <subcellularLocation>
        <location evidence="5">Secreted</location>
        <location evidence="5">Extracellular space</location>
        <location evidence="5">Extracellular matrix</location>
    </subcellularLocation>
</comment>
<dbReference type="GO" id="GO:0005791">
    <property type="term" value="C:rough endoplasmic reticulum"/>
    <property type="evidence" value="ECO:0007669"/>
    <property type="project" value="UniProtKB-SubCell"/>
</dbReference>
<comment type="caution">
    <text evidence="33">The sequence shown here is derived from an EMBL/GenBank/DDBJ whole genome shotgun (WGS) entry which is preliminary data.</text>
</comment>
<dbReference type="InterPro" id="IPR003112">
    <property type="entry name" value="Olfac-like_dom"/>
</dbReference>
<comment type="caution">
    <text evidence="29">Lacks conserved residue(s) required for the propagation of feature annotation.</text>
</comment>
<dbReference type="GO" id="GO:0005758">
    <property type="term" value="C:mitochondrial intermembrane space"/>
    <property type="evidence" value="ECO:0007669"/>
    <property type="project" value="UniProtKB-SubCell"/>
</dbReference>
<keyword evidence="24" id="KW-0564">Palmitate</keyword>
<evidence type="ECO:0000256" key="27">
    <source>
        <dbReference type="ARBA" id="ARBA00023288"/>
    </source>
</evidence>
<dbReference type="GO" id="GO:0005743">
    <property type="term" value="C:mitochondrial inner membrane"/>
    <property type="evidence" value="ECO:0007669"/>
    <property type="project" value="UniProtKB-SubCell"/>
</dbReference>
<evidence type="ECO:0000256" key="25">
    <source>
        <dbReference type="ARBA" id="ARBA00023157"/>
    </source>
</evidence>
<gene>
    <name evidence="33" type="ORF">C0J50_18235</name>
</gene>
<evidence type="ECO:0000256" key="7">
    <source>
        <dbReference type="ARBA" id="ARBA00004550"/>
    </source>
</evidence>
<feature type="chain" id="PRO_5042209818" description="Myocilin" evidence="31">
    <location>
        <begin position="18"/>
        <end position="456"/>
    </location>
</feature>
<feature type="domain" description="Olfactomedin-like" evidence="32">
    <location>
        <begin position="194"/>
        <end position="454"/>
    </location>
</feature>